<dbReference type="Proteomes" id="UP001334084">
    <property type="component" value="Chromosome 5"/>
</dbReference>
<reference evidence="2" key="1">
    <citation type="journal article" date="2024" name="BMC Genomics">
        <title>Functional annotation of a divergent genome using sequence and structure-based similarity.</title>
        <authorList>
            <person name="Svedberg D."/>
            <person name="Winiger R.R."/>
            <person name="Berg A."/>
            <person name="Sharma H."/>
            <person name="Tellgren-Roth C."/>
            <person name="Debrunner-Vossbrinck B.A."/>
            <person name="Vossbrinck C.R."/>
            <person name="Barandun J."/>
        </authorList>
    </citation>
    <scope>NUCLEOTIDE SEQUENCE</scope>
    <source>
        <strain evidence="2">Illinois isolate</strain>
    </source>
</reference>
<accession>A0AAX4JBZ1</accession>
<keyword evidence="1" id="KW-1133">Transmembrane helix</keyword>
<gene>
    <name evidence="2" type="ORF">VNE69_05004</name>
</gene>
<sequence>MENQMTKEGKKVINNVIEEMKKKNEQNSVDGLNLEDADNGTSIIGMIIAIAGVVLFACVCFFGIQCLTSRLKKNKGHNSVKKEEENDDTLKEVFIKSRN</sequence>
<evidence type="ECO:0000256" key="1">
    <source>
        <dbReference type="SAM" id="Phobius"/>
    </source>
</evidence>
<name>A0AAX4JBZ1_9MICR</name>
<feature type="transmembrane region" description="Helical" evidence="1">
    <location>
        <begin position="43"/>
        <end position="64"/>
    </location>
</feature>
<proteinExistence type="predicted"/>
<dbReference type="GeneID" id="90541228"/>
<dbReference type="KEGG" id="vnx:VNE69_05004"/>
<keyword evidence="3" id="KW-1185">Reference proteome</keyword>
<dbReference type="AlphaFoldDB" id="A0AAX4JBZ1"/>
<evidence type="ECO:0000313" key="3">
    <source>
        <dbReference type="Proteomes" id="UP001334084"/>
    </source>
</evidence>
<evidence type="ECO:0000313" key="2">
    <source>
        <dbReference type="EMBL" id="WUR03407.1"/>
    </source>
</evidence>
<keyword evidence="1" id="KW-0812">Transmembrane</keyword>
<protein>
    <submittedName>
        <fullName evidence="2">Membrane protein</fullName>
    </submittedName>
</protein>
<dbReference type="EMBL" id="CP142730">
    <property type="protein sequence ID" value="WUR03407.1"/>
    <property type="molecule type" value="Genomic_DNA"/>
</dbReference>
<organism evidence="2 3">
    <name type="scientific">Vairimorpha necatrix</name>
    <dbReference type="NCBI Taxonomy" id="6039"/>
    <lineage>
        <taxon>Eukaryota</taxon>
        <taxon>Fungi</taxon>
        <taxon>Fungi incertae sedis</taxon>
        <taxon>Microsporidia</taxon>
        <taxon>Nosematidae</taxon>
        <taxon>Vairimorpha</taxon>
    </lineage>
</organism>
<dbReference type="RefSeq" id="XP_065329552.1">
    <property type="nucleotide sequence ID" value="XM_065473480.1"/>
</dbReference>
<keyword evidence="1" id="KW-0472">Membrane</keyword>